<gene>
    <name evidence="1" type="ORF">WJX75_003436</name>
</gene>
<proteinExistence type="predicted"/>
<evidence type="ECO:0000313" key="1">
    <source>
        <dbReference type="EMBL" id="KAK9904830.1"/>
    </source>
</evidence>
<dbReference type="EMBL" id="JALJOT010000012">
    <property type="protein sequence ID" value="KAK9904830.1"/>
    <property type="molecule type" value="Genomic_DNA"/>
</dbReference>
<organism evidence="1 2">
    <name type="scientific">Coccomyxa subellipsoidea</name>
    <dbReference type="NCBI Taxonomy" id="248742"/>
    <lineage>
        <taxon>Eukaryota</taxon>
        <taxon>Viridiplantae</taxon>
        <taxon>Chlorophyta</taxon>
        <taxon>core chlorophytes</taxon>
        <taxon>Trebouxiophyceae</taxon>
        <taxon>Trebouxiophyceae incertae sedis</taxon>
        <taxon>Coccomyxaceae</taxon>
        <taxon>Coccomyxa</taxon>
    </lineage>
</organism>
<sequence length="140" mass="14879">MVQDGLVMRSGAGGKGNPFLYRVSAASLTSQHYAREKVGLHTKKHKSTLFNKRQNPAPAATVPAAVFGLASDGVPSPVAAAPNQAAWHMKSARGDEPKAVPDLAAAGDVPIVKRTKPRSAGTRVPRQITPPEDGRWFVYN</sequence>
<reference evidence="1 2" key="1">
    <citation type="journal article" date="2024" name="Nat. Commun.">
        <title>Phylogenomics reveals the evolutionary origins of lichenization in chlorophyte algae.</title>
        <authorList>
            <person name="Puginier C."/>
            <person name="Libourel C."/>
            <person name="Otte J."/>
            <person name="Skaloud P."/>
            <person name="Haon M."/>
            <person name="Grisel S."/>
            <person name="Petersen M."/>
            <person name="Berrin J.G."/>
            <person name="Delaux P.M."/>
            <person name="Dal Grande F."/>
            <person name="Keller J."/>
        </authorList>
    </citation>
    <scope>NUCLEOTIDE SEQUENCE [LARGE SCALE GENOMIC DNA]</scope>
    <source>
        <strain evidence="1 2">SAG 216-7</strain>
    </source>
</reference>
<comment type="caution">
    <text evidence="1">The sequence shown here is derived from an EMBL/GenBank/DDBJ whole genome shotgun (WGS) entry which is preliminary data.</text>
</comment>
<dbReference type="Proteomes" id="UP001491310">
    <property type="component" value="Unassembled WGS sequence"/>
</dbReference>
<keyword evidence="2" id="KW-1185">Reference proteome</keyword>
<name>A0ABR2YGB2_9CHLO</name>
<protein>
    <submittedName>
        <fullName evidence="1">Uncharacterized protein</fullName>
    </submittedName>
</protein>
<accession>A0ABR2YGB2</accession>
<evidence type="ECO:0000313" key="2">
    <source>
        <dbReference type="Proteomes" id="UP001491310"/>
    </source>
</evidence>